<accession>A0A0F8YTL9</accession>
<evidence type="ECO:0000313" key="1">
    <source>
        <dbReference type="EMBL" id="KKK77130.1"/>
    </source>
</evidence>
<protein>
    <submittedName>
        <fullName evidence="1">Uncharacterized protein</fullName>
    </submittedName>
</protein>
<name>A0A0F8YTL9_9ZZZZ</name>
<organism evidence="1">
    <name type="scientific">marine sediment metagenome</name>
    <dbReference type="NCBI Taxonomy" id="412755"/>
    <lineage>
        <taxon>unclassified sequences</taxon>
        <taxon>metagenomes</taxon>
        <taxon>ecological metagenomes</taxon>
    </lineage>
</organism>
<feature type="non-terminal residue" evidence="1">
    <location>
        <position position="160"/>
    </location>
</feature>
<gene>
    <name evidence="1" type="ORF">LCGC14_2856690</name>
</gene>
<reference evidence="1" key="1">
    <citation type="journal article" date="2015" name="Nature">
        <title>Complex archaea that bridge the gap between prokaryotes and eukaryotes.</title>
        <authorList>
            <person name="Spang A."/>
            <person name="Saw J.H."/>
            <person name="Jorgensen S.L."/>
            <person name="Zaremba-Niedzwiedzka K."/>
            <person name="Martijn J."/>
            <person name="Lind A.E."/>
            <person name="van Eijk R."/>
            <person name="Schleper C."/>
            <person name="Guy L."/>
            <person name="Ettema T.J."/>
        </authorList>
    </citation>
    <scope>NUCLEOTIDE SEQUENCE</scope>
</reference>
<proteinExistence type="predicted"/>
<dbReference type="AlphaFoldDB" id="A0A0F8YTL9"/>
<comment type="caution">
    <text evidence="1">The sequence shown here is derived from an EMBL/GenBank/DDBJ whole genome shotgun (WGS) entry which is preliminary data.</text>
</comment>
<dbReference type="EMBL" id="LAZR01055103">
    <property type="protein sequence ID" value="KKK77130.1"/>
    <property type="molecule type" value="Genomic_DNA"/>
</dbReference>
<sequence length="160" mass="18027">MAEEIAPAKIQLVAKAGFERMRNYRRATAMFVREYAGYYYRQSKGLTGEEPINLIFNTIRAMVPNLVMKSPINEVTTKFTAYKQYAELLSLALDSVNEDIKLKNTIRAWIVSALFGWGIMKVGLAAKGEMIKFGDVNVDPGQVYAELVDLDNFIMDPVCT</sequence>